<dbReference type="EMBL" id="JAHWGI010000148">
    <property type="protein sequence ID" value="KAK3910274.1"/>
    <property type="molecule type" value="Genomic_DNA"/>
</dbReference>
<accession>A0AAE1GWH0</accession>
<evidence type="ECO:0000313" key="1">
    <source>
        <dbReference type="EMBL" id="KAK3910274.1"/>
    </source>
</evidence>
<dbReference type="Proteomes" id="UP001219518">
    <property type="component" value="Unassembled WGS sequence"/>
</dbReference>
<gene>
    <name evidence="1" type="ORF">KUF71_004148</name>
</gene>
<organism evidence="1 2">
    <name type="scientific">Frankliniella fusca</name>
    <dbReference type="NCBI Taxonomy" id="407009"/>
    <lineage>
        <taxon>Eukaryota</taxon>
        <taxon>Metazoa</taxon>
        <taxon>Ecdysozoa</taxon>
        <taxon>Arthropoda</taxon>
        <taxon>Hexapoda</taxon>
        <taxon>Insecta</taxon>
        <taxon>Pterygota</taxon>
        <taxon>Neoptera</taxon>
        <taxon>Paraneoptera</taxon>
        <taxon>Thysanoptera</taxon>
        <taxon>Terebrantia</taxon>
        <taxon>Thripoidea</taxon>
        <taxon>Thripidae</taxon>
        <taxon>Frankliniella</taxon>
    </lineage>
</organism>
<reference evidence="1" key="1">
    <citation type="submission" date="2021-07" db="EMBL/GenBank/DDBJ databases">
        <authorList>
            <person name="Catto M.A."/>
            <person name="Jacobson A."/>
            <person name="Kennedy G."/>
            <person name="Labadie P."/>
            <person name="Hunt B.G."/>
            <person name="Srinivasan R."/>
        </authorList>
    </citation>
    <scope>NUCLEOTIDE SEQUENCE</scope>
    <source>
        <strain evidence="1">PL_HMW_Pooled</strain>
        <tissue evidence="1">Head</tissue>
    </source>
</reference>
<protein>
    <submittedName>
        <fullName evidence="1">Transcription initiation factor IIB</fullName>
    </submittedName>
</protein>
<comment type="caution">
    <text evidence="1">The sequence shown here is derived from an EMBL/GenBank/DDBJ whole genome shotgun (WGS) entry which is preliminary data.</text>
</comment>
<reference evidence="1" key="2">
    <citation type="journal article" date="2023" name="BMC Genomics">
        <title>Pest status, molecular evolution, and epigenetic factors derived from the genome assembly of Frankliniella fusca, a thysanopteran phytovirus vector.</title>
        <authorList>
            <person name="Catto M.A."/>
            <person name="Labadie P.E."/>
            <person name="Jacobson A.L."/>
            <person name="Kennedy G.G."/>
            <person name="Srinivasan R."/>
            <person name="Hunt B.G."/>
        </authorList>
    </citation>
    <scope>NUCLEOTIDE SEQUENCE</scope>
    <source>
        <strain evidence="1">PL_HMW_Pooled</strain>
    </source>
</reference>
<proteinExistence type="predicted"/>
<dbReference type="AlphaFoldDB" id="A0AAE1GWH0"/>
<sequence length="295" mass="33843">MKGSVRSVRDASDVLRQHCRSAHKLLQFTVLCHRHRTSRDLKWKMENSDEEMSELGEYSDPEAEDGHEHVWRGTKRATYYPCDGYWFIRDGKNDSTGETFFKCKESKKGTQKGYHCKARAKNFLGGPLERTIGHHNHPVNPHFTHFMQLRRELIHLLLPQSYRQSRLQIYKDFVNKIENRQVAGLFSTKSIFAAVDYLRKDKKPKPPTTFEEVDDIFHNPDFAHLGRTLDDGAQLYQGKVGPDGEESLVFASPRALKMVLESDVVASDATFKITSRLLGALQVMIFAVFAFGHVS</sequence>
<name>A0AAE1GWH0_9NEOP</name>
<keyword evidence="2" id="KW-1185">Reference proteome</keyword>
<evidence type="ECO:0000313" key="2">
    <source>
        <dbReference type="Proteomes" id="UP001219518"/>
    </source>
</evidence>